<gene>
    <name evidence="10" type="ORF">B0H16DRAFT_1670285</name>
</gene>
<keyword evidence="7" id="KW-0819">tRNA processing</keyword>
<comment type="similarity">
    <text evidence="4">Belongs to the ELP4 family.</text>
</comment>
<dbReference type="GO" id="GO:0008023">
    <property type="term" value="C:transcription elongation factor complex"/>
    <property type="evidence" value="ECO:0007669"/>
    <property type="project" value="TreeGrafter"/>
</dbReference>
<evidence type="ECO:0000256" key="7">
    <source>
        <dbReference type="ARBA" id="ARBA00022694"/>
    </source>
</evidence>
<dbReference type="GO" id="GO:0033588">
    <property type="term" value="C:elongator holoenzyme complex"/>
    <property type="evidence" value="ECO:0007669"/>
    <property type="project" value="InterPro"/>
</dbReference>
<reference evidence="10" key="1">
    <citation type="submission" date="2023-03" db="EMBL/GenBank/DDBJ databases">
        <title>Massive genome expansion in bonnet fungi (Mycena s.s.) driven by repeated elements and novel gene families across ecological guilds.</title>
        <authorList>
            <consortium name="Lawrence Berkeley National Laboratory"/>
            <person name="Harder C.B."/>
            <person name="Miyauchi S."/>
            <person name="Viragh M."/>
            <person name="Kuo A."/>
            <person name="Thoen E."/>
            <person name="Andreopoulos B."/>
            <person name="Lu D."/>
            <person name="Skrede I."/>
            <person name="Drula E."/>
            <person name="Henrissat B."/>
            <person name="Morin E."/>
            <person name="Kohler A."/>
            <person name="Barry K."/>
            <person name="LaButti K."/>
            <person name="Morin E."/>
            <person name="Salamov A."/>
            <person name="Lipzen A."/>
            <person name="Mereny Z."/>
            <person name="Hegedus B."/>
            <person name="Baldrian P."/>
            <person name="Stursova M."/>
            <person name="Weitz H."/>
            <person name="Taylor A."/>
            <person name="Grigoriev I.V."/>
            <person name="Nagy L.G."/>
            <person name="Martin F."/>
            <person name="Kauserud H."/>
        </authorList>
    </citation>
    <scope>NUCLEOTIDE SEQUENCE</scope>
    <source>
        <strain evidence="10">CBHHK182m</strain>
    </source>
</reference>
<evidence type="ECO:0000313" key="11">
    <source>
        <dbReference type="Proteomes" id="UP001215598"/>
    </source>
</evidence>
<feature type="region of interest" description="Disordered" evidence="9">
    <location>
        <begin position="384"/>
        <end position="415"/>
    </location>
</feature>
<accession>A0AAD7KHR4</accession>
<dbReference type="GO" id="GO:0005737">
    <property type="term" value="C:cytoplasm"/>
    <property type="evidence" value="ECO:0007669"/>
    <property type="project" value="UniProtKB-SubCell"/>
</dbReference>
<dbReference type="EMBL" id="JARKIB010000001">
    <property type="protein sequence ID" value="KAJ7786023.1"/>
    <property type="molecule type" value="Genomic_DNA"/>
</dbReference>
<name>A0AAD7KHR4_9AGAR</name>
<organism evidence="10 11">
    <name type="scientific">Mycena metata</name>
    <dbReference type="NCBI Taxonomy" id="1033252"/>
    <lineage>
        <taxon>Eukaryota</taxon>
        <taxon>Fungi</taxon>
        <taxon>Dikarya</taxon>
        <taxon>Basidiomycota</taxon>
        <taxon>Agaricomycotina</taxon>
        <taxon>Agaricomycetes</taxon>
        <taxon>Agaricomycetidae</taxon>
        <taxon>Agaricales</taxon>
        <taxon>Marasmiineae</taxon>
        <taxon>Mycenaceae</taxon>
        <taxon>Mycena</taxon>
    </lineage>
</organism>
<dbReference type="Gene3D" id="3.40.50.300">
    <property type="entry name" value="P-loop containing nucleotide triphosphate hydrolases"/>
    <property type="match status" value="1"/>
</dbReference>
<dbReference type="InterPro" id="IPR008728">
    <property type="entry name" value="Elongator_complex_protein_4"/>
</dbReference>
<keyword evidence="11" id="KW-1185">Reference proteome</keyword>
<dbReference type="Pfam" id="PF05625">
    <property type="entry name" value="PAXNEB"/>
    <property type="match status" value="1"/>
</dbReference>
<comment type="caution">
    <text evidence="10">The sequence shown here is derived from an EMBL/GenBank/DDBJ whole genome shotgun (WGS) entry which is preliminary data.</text>
</comment>
<comment type="pathway">
    <text evidence="3">tRNA modification; 5-methoxycarbonylmethyl-2-thiouridine-tRNA biosynthesis.</text>
</comment>
<evidence type="ECO:0000256" key="4">
    <source>
        <dbReference type="ARBA" id="ARBA00007573"/>
    </source>
</evidence>
<evidence type="ECO:0000256" key="5">
    <source>
        <dbReference type="ARBA" id="ARBA00020265"/>
    </source>
</evidence>
<dbReference type="Proteomes" id="UP001215598">
    <property type="component" value="Unassembled WGS sequence"/>
</dbReference>
<dbReference type="GO" id="GO:0002098">
    <property type="term" value="P:tRNA wobble uridine modification"/>
    <property type="evidence" value="ECO:0007669"/>
    <property type="project" value="InterPro"/>
</dbReference>
<keyword evidence="6" id="KW-0963">Cytoplasm</keyword>
<evidence type="ECO:0000313" key="10">
    <source>
        <dbReference type="EMBL" id="KAJ7786023.1"/>
    </source>
</evidence>
<evidence type="ECO:0000256" key="6">
    <source>
        <dbReference type="ARBA" id="ARBA00022490"/>
    </source>
</evidence>
<dbReference type="PANTHER" id="PTHR12896:SF1">
    <property type="entry name" value="ELONGATOR COMPLEX PROTEIN 4"/>
    <property type="match status" value="1"/>
</dbReference>
<dbReference type="InterPro" id="IPR027417">
    <property type="entry name" value="P-loop_NTPase"/>
</dbReference>
<protein>
    <recommendedName>
        <fullName evidence="5">Elongator complex protein 4</fullName>
    </recommendedName>
</protein>
<proteinExistence type="inferred from homology"/>
<comment type="subcellular location">
    <subcellularLocation>
        <location evidence="2">Cytoplasm</location>
    </subcellularLocation>
    <subcellularLocation>
        <location evidence="1">Nucleus</location>
    </subcellularLocation>
</comment>
<dbReference type="CDD" id="cd19494">
    <property type="entry name" value="Elp4"/>
    <property type="match status" value="1"/>
</dbReference>
<evidence type="ECO:0000256" key="9">
    <source>
        <dbReference type="SAM" id="MobiDB-lite"/>
    </source>
</evidence>
<evidence type="ECO:0000256" key="1">
    <source>
        <dbReference type="ARBA" id="ARBA00004123"/>
    </source>
</evidence>
<sequence>MSFKRKTPRPAAASPSTTLLSTGVPSLDDILGGGLPLSCSLVLTAPDLHSEYGELVQKYFVAQGLAAQQSVIVVGDCGAQWVGECMWLPANANAQTVEDNEEAGTSSGEKIKIAWRYEQMKPFQTTVADPSTSSTAATVDACRAFDLTTRIPASVVDEALFSQRVSVVPIDGEGDGPSTNRVLARLEQVLAGATDAPMRVCVPGLGSPRWGDLSAQDILRFLHSLRALLRRHPHACASVSLAAEWSLDSAGWYQKLGWVSDGAITMSAFTANPALAAAFPAHHGLLQIHTLPAPTALVPASDRFSTLRGTAAVGGGENNLGFKCTRKRLVFETVHLGVEGGVGERRTSAPAAASELAANKLASSTNTPRVGAAVEVEVEGAVAVEPAAEPAPPTPGKKSRKRVGFQSDRPEVYDF</sequence>
<dbReference type="AlphaFoldDB" id="A0AAD7KHR4"/>
<evidence type="ECO:0000256" key="3">
    <source>
        <dbReference type="ARBA" id="ARBA00005043"/>
    </source>
</evidence>
<dbReference type="PANTHER" id="PTHR12896">
    <property type="entry name" value="PAX6 NEIGHBOR PROTEIN PAXNEB"/>
    <property type="match status" value="1"/>
</dbReference>
<keyword evidence="8" id="KW-0539">Nucleus</keyword>
<evidence type="ECO:0000256" key="8">
    <source>
        <dbReference type="ARBA" id="ARBA00023242"/>
    </source>
</evidence>
<evidence type="ECO:0000256" key="2">
    <source>
        <dbReference type="ARBA" id="ARBA00004496"/>
    </source>
</evidence>